<evidence type="ECO:0000256" key="6">
    <source>
        <dbReference type="ARBA" id="ARBA00022723"/>
    </source>
</evidence>
<dbReference type="eggNOG" id="COG2717">
    <property type="taxonomic scope" value="Bacteria"/>
</dbReference>
<dbReference type="GO" id="GO:0050660">
    <property type="term" value="F:flavin adenine dinucleotide binding"/>
    <property type="evidence" value="ECO:0007669"/>
    <property type="project" value="TreeGrafter"/>
</dbReference>
<evidence type="ECO:0000256" key="3">
    <source>
        <dbReference type="ARBA" id="ARBA00022630"/>
    </source>
</evidence>
<dbReference type="HOGENOM" id="CLU_003827_19_1_11"/>
<feature type="transmembrane region" description="Helical" evidence="13">
    <location>
        <begin position="195"/>
        <end position="213"/>
    </location>
</feature>
<dbReference type="Proteomes" id="UP000007947">
    <property type="component" value="Chromosome"/>
</dbReference>
<evidence type="ECO:0000256" key="12">
    <source>
        <dbReference type="ARBA" id="ARBA00023136"/>
    </source>
</evidence>
<evidence type="ECO:0000256" key="9">
    <source>
        <dbReference type="ARBA" id="ARBA00023002"/>
    </source>
</evidence>
<keyword evidence="8 13" id="KW-1133">Transmembrane helix</keyword>
<keyword evidence="4 13" id="KW-0812">Transmembrane</keyword>
<evidence type="ECO:0000256" key="11">
    <source>
        <dbReference type="ARBA" id="ARBA00023014"/>
    </source>
</evidence>
<keyword evidence="6" id="KW-0479">Metal-binding</keyword>
<sequence length="481" mass="52579">MSGAVTTARTGYATGWGAVDDSSRDSSRRLRPGHRARRDNTSRLVAGLLLWLGLLLVTYWWVADGGISDLGGWATALMSVGRIAGLWSAQLLLVQVLLMARLPWLENAYGRDRLVRIHRVVGFTSFSLMVTHVVVIIGGYAAGQWSAVLSTTWDLVTTYGGMLLAAAGTVCLVMVVVTSLRAARRRLRYESWHLLHLYAYLGVGLALPHQLWTGQEFLQSRTATIYWWALWAVTAVAVLVWRVALPLIRSTRHQLRVTSVVPESSDVVSVYLTGRRLDALPLEAGQFLNVRFLSGAGWTRSNPYSLSAAPDGHSIRLTARLVGDGSRRMAAVPPGTKVTFEGPYGRLGERARHSRRVLMIGAGVGITPLRALAEGLDYAPGDAALIQRYRDEPLFTDELGVLATERGLQVAFLPGRRTNATSVLGPLATGPEDEVLRAWVPDLAERDVFVCGPTPWTARVVKLCRAAGVPGDRIHTESFGW</sequence>
<dbReference type="GO" id="GO:0051537">
    <property type="term" value="F:2 iron, 2 sulfur cluster binding"/>
    <property type="evidence" value="ECO:0007669"/>
    <property type="project" value="UniProtKB-KW"/>
</dbReference>
<dbReference type="PANTHER" id="PTHR47354">
    <property type="entry name" value="NADH OXIDOREDUCTASE HCR"/>
    <property type="match status" value="1"/>
</dbReference>
<dbReference type="OrthoDB" id="9801223at2"/>
<dbReference type="Gene3D" id="3.40.50.80">
    <property type="entry name" value="Nucleotide-binding domain of ferredoxin-NADP reductase (FNR) module"/>
    <property type="match status" value="1"/>
</dbReference>
<evidence type="ECO:0000256" key="4">
    <source>
        <dbReference type="ARBA" id="ARBA00022692"/>
    </source>
</evidence>
<dbReference type="InterPro" id="IPR050415">
    <property type="entry name" value="MRET"/>
</dbReference>
<evidence type="ECO:0000313" key="15">
    <source>
        <dbReference type="EMBL" id="BAK33034.1"/>
    </source>
</evidence>
<proteinExistence type="predicted"/>
<gene>
    <name evidence="15" type="ordered locus">MLP_00200</name>
</gene>
<protein>
    <submittedName>
        <fullName evidence="15">Putative oxidoreductase</fullName>
    </submittedName>
</protein>
<dbReference type="PANTHER" id="PTHR47354:SF8">
    <property type="entry name" value="1,2-PHENYLACETYL-COA EPOXIDASE, SUBUNIT E"/>
    <property type="match status" value="1"/>
</dbReference>
<dbReference type="PROSITE" id="PS51384">
    <property type="entry name" value="FAD_FR"/>
    <property type="match status" value="1"/>
</dbReference>
<dbReference type="Gene3D" id="2.40.30.10">
    <property type="entry name" value="Translation factors"/>
    <property type="match status" value="1"/>
</dbReference>
<dbReference type="GO" id="GO:0046872">
    <property type="term" value="F:metal ion binding"/>
    <property type="evidence" value="ECO:0007669"/>
    <property type="project" value="UniProtKB-KW"/>
</dbReference>
<dbReference type="AlphaFoldDB" id="F5XGC7"/>
<dbReference type="GO" id="GO:0016491">
    <property type="term" value="F:oxidoreductase activity"/>
    <property type="evidence" value="ECO:0007669"/>
    <property type="project" value="UniProtKB-KW"/>
</dbReference>
<evidence type="ECO:0000256" key="10">
    <source>
        <dbReference type="ARBA" id="ARBA00023004"/>
    </source>
</evidence>
<feature type="transmembrane region" description="Helical" evidence="13">
    <location>
        <begin position="44"/>
        <end position="63"/>
    </location>
</feature>
<dbReference type="KEGG" id="mph:MLP_00200"/>
<feature type="domain" description="FAD-binding FR-type" evidence="14">
    <location>
        <begin position="250"/>
        <end position="350"/>
    </location>
</feature>
<dbReference type="STRING" id="1032480.MLP_00200"/>
<feature type="transmembrane region" description="Helical" evidence="13">
    <location>
        <begin position="120"/>
        <end position="142"/>
    </location>
</feature>
<dbReference type="EMBL" id="AP012204">
    <property type="protein sequence ID" value="BAK33034.1"/>
    <property type="molecule type" value="Genomic_DNA"/>
</dbReference>
<dbReference type="GO" id="GO:0016020">
    <property type="term" value="C:membrane"/>
    <property type="evidence" value="ECO:0007669"/>
    <property type="project" value="UniProtKB-SubCell"/>
</dbReference>
<evidence type="ECO:0000259" key="14">
    <source>
        <dbReference type="PROSITE" id="PS51384"/>
    </source>
</evidence>
<dbReference type="Pfam" id="PF01794">
    <property type="entry name" value="Ferric_reduct"/>
    <property type="match status" value="1"/>
</dbReference>
<accession>F5XGC7</accession>
<evidence type="ECO:0000313" key="16">
    <source>
        <dbReference type="Proteomes" id="UP000007947"/>
    </source>
</evidence>
<evidence type="ECO:0000256" key="1">
    <source>
        <dbReference type="ARBA" id="ARBA00001974"/>
    </source>
</evidence>
<reference evidence="15 16" key="1">
    <citation type="submission" date="2011-05" db="EMBL/GenBank/DDBJ databases">
        <title>Whole genome sequence of Microlunatus phosphovorus NM-1.</title>
        <authorList>
            <person name="Hosoyama A."/>
            <person name="Sasaki K."/>
            <person name="Harada T."/>
            <person name="Igarashi R."/>
            <person name="Kawakoshi A."/>
            <person name="Sasagawa M."/>
            <person name="Fukada J."/>
            <person name="Nakamura S."/>
            <person name="Katano Y."/>
            <person name="Hanada S."/>
            <person name="Kamagata Y."/>
            <person name="Nakamura N."/>
            <person name="Yamazaki S."/>
            <person name="Fujita N."/>
        </authorList>
    </citation>
    <scope>NUCLEOTIDE SEQUENCE [LARGE SCALE GENOMIC DNA]</scope>
    <source>
        <strain evidence="16">ATCC 700054 / DSM 10555 / JCM 9379 / NBRC 101784 / NCIMB 13414 / VKM Ac-1990 / NM-1</strain>
    </source>
</reference>
<dbReference type="InterPro" id="IPR017938">
    <property type="entry name" value="Riboflavin_synthase-like_b-brl"/>
</dbReference>
<keyword evidence="16" id="KW-1185">Reference proteome</keyword>
<feature type="transmembrane region" description="Helical" evidence="13">
    <location>
        <begin position="225"/>
        <end position="245"/>
    </location>
</feature>
<keyword evidence="12 13" id="KW-0472">Membrane</keyword>
<keyword evidence="5" id="KW-0001">2Fe-2S</keyword>
<keyword evidence="9" id="KW-0560">Oxidoreductase</keyword>
<keyword evidence="10" id="KW-0408">Iron</keyword>
<comment type="cofactor">
    <cofactor evidence="1">
        <name>FAD</name>
        <dbReference type="ChEBI" id="CHEBI:57692"/>
    </cofactor>
</comment>
<evidence type="ECO:0000256" key="8">
    <source>
        <dbReference type="ARBA" id="ARBA00022989"/>
    </source>
</evidence>
<dbReference type="SUPFAM" id="SSF63380">
    <property type="entry name" value="Riboflavin synthase domain-like"/>
    <property type="match status" value="1"/>
</dbReference>
<dbReference type="RefSeq" id="WP_013860923.1">
    <property type="nucleotide sequence ID" value="NC_015635.1"/>
</dbReference>
<evidence type="ECO:0000256" key="2">
    <source>
        <dbReference type="ARBA" id="ARBA00004141"/>
    </source>
</evidence>
<dbReference type="InterPro" id="IPR013130">
    <property type="entry name" value="Fe3_Rdtase_TM_dom"/>
</dbReference>
<evidence type="ECO:0000256" key="7">
    <source>
        <dbReference type="ARBA" id="ARBA00022827"/>
    </source>
</evidence>
<dbReference type="eggNOG" id="COG1018">
    <property type="taxonomic scope" value="Bacteria"/>
</dbReference>
<dbReference type="PRINTS" id="PR00410">
    <property type="entry name" value="PHEHYDRXLASE"/>
</dbReference>
<dbReference type="SUPFAM" id="SSF52343">
    <property type="entry name" value="Ferredoxin reductase-like, C-terminal NADP-linked domain"/>
    <property type="match status" value="1"/>
</dbReference>
<organism evidence="15 16">
    <name type="scientific">Microlunatus phosphovorus (strain ATCC 700054 / DSM 10555 / JCM 9379 / NBRC 101784 / NCIMB 13414 / VKM Ac-1990 / NM-1)</name>
    <dbReference type="NCBI Taxonomy" id="1032480"/>
    <lineage>
        <taxon>Bacteria</taxon>
        <taxon>Bacillati</taxon>
        <taxon>Actinomycetota</taxon>
        <taxon>Actinomycetes</taxon>
        <taxon>Propionibacteriales</taxon>
        <taxon>Propionibacteriaceae</taxon>
        <taxon>Microlunatus</taxon>
    </lineage>
</organism>
<keyword evidence="11" id="KW-0411">Iron-sulfur</keyword>
<evidence type="ECO:0000256" key="5">
    <source>
        <dbReference type="ARBA" id="ARBA00022714"/>
    </source>
</evidence>
<comment type="subcellular location">
    <subcellularLocation>
        <location evidence="2">Membrane</location>
        <topology evidence="2">Multi-pass membrane protein</topology>
    </subcellularLocation>
</comment>
<dbReference type="InterPro" id="IPR017927">
    <property type="entry name" value="FAD-bd_FR_type"/>
</dbReference>
<feature type="transmembrane region" description="Helical" evidence="13">
    <location>
        <begin position="162"/>
        <end position="183"/>
    </location>
</feature>
<feature type="transmembrane region" description="Helical" evidence="13">
    <location>
        <begin position="83"/>
        <end position="100"/>
    </location>
</feature>
<keyword evidence="3" id="KW-0285">Flavoprotein</keyword>
<keyword evidence="7" id="KW-0274">FAD</keyword>
<name>F5XGC7_MICPN</name>
<dbReference type="InterPro" id="IPR039261">
    <property type="entry name" value="FNR_nucleotide-bd"/>
</dbReference>
<evidence type="ECO:0000256" key="13">
    <source>
        <dbReference type="SAM" id="Phobius"/>
    </source>
</evidence>